<comment type="caution">
    <text evidence="1">The sequence shown here is derived from an EMBL/GenBank/DDBJ whole genome shotgun (WGS) entry which is preliminary data.</text>
</comment>
<accession>A0A7J8I0Z3</accession>
<dbReference type="InParanoid" id="A0A7J8I0Z3"/>
<keyword evidence="2" id="KW-1185">Reference proteome</keyword>
<dbReference type="AlphaFoldDB" id="A0A7J8I0Z3"/>
<sequence>MRVQDQDPWPEGSEKQLHGKRRLCFIFSSVVCSLLMEKPTVPELICLLSSQDPYGLHEGSHSCPLSRCHSHLPRETPGHCHSLYLLMALPREEVKIKFIEFIKDRVLRKKYLCRNPCPGKSDGVGEMEVAGAFNLVRW</sequence>
<dbReference type="Proteomes" id="UP000550707">
    <property type="component" value="Unassembled WGS sequence"/>
</dbReference>
<evidence type="ECO:0000313" key="1">
    <source>
        <dbReference type="EMBL" id="KAF6477948.1"/>
    </source>
</evidence>
<reference evidence="1 2" key="1">
    <citation type="journal article" date="2020" name="Nature">
        <title>Six reference-quality genomes reveal evolution of bat adaptations.</title>
        <authorList>
            <person name="Jebb D."/>
            <person name="Huang Z."/>
            <person name="Pippel M."/>
            <person name="Hughes G.M."/>
            <person name="Lavrichenko K."/>
            <person name="Devanna P."/>
            <person name="Winkler S."/>
            <person name="Jermiin L.S."/>
            <person name="Skirmuntt E.C."/>
            <person name="Katzourakis A."/>
            <person name="Burkitt-Gray L."/>
            <person name="Ray D.A."/>
            <person name="Sullivan K.A.M."/>
            <person name="Roscito J.G."/>
            <person name="Kirilenko B.M."/>
            <person name="Davalos L.M."/>
            <person name="Corthals A.P."/>
            <person name="Power M.L."/>
            <person name="Jones G."/>
            <person name="Ransome R.D."/>
            <person name="Dechmann D.K.N."/>
            <person name="Locatelli A.G."/>
            <person name="Puechmaille S.J."/>
            <person name="Fedrigo O."/>
            <person name="Jarvis E.D."/>
            <person name="Hiller M."/>
            <person name="Vernes S.C."/>
            <person name="Myers E.W."/>
            <person name="Teeling E.C."/>
        </authorList>
    </citation>
    <scope>NUCLEOTIDE SEQUENCE [LARGE SCALE GENOMIC DNA]</scope>
    <source>
        <strain evidence="1">MMolMol1</strain>
        <tissue evidence="1">Muscle</tissue>
    </source>
</reference>
<name>A0A7J8I0Z3_MOLMO</name>
<dbReference type="EMBL" id="JACASF010000005">
    <property type="protein sequence ID" value="KAF6477948.1"/>
    <property type="molecule type" value="Genomic_DNA"/>
</dbReference>
<evidence type="ECO:0000313" key="2">
    <source>
        <dbReference type="Proteomes" id="UP000550707"/>
    </source>
</evidence>
<protein>
    <submittedName>
        <fullName evidence="1">Uncharacterized protein</fullName>
    </submittedName>
</protein>
<organism evidence="1 2">
    <name type="scientific">Molossus molossus</name>
    <name type="common">Pallas' mastiff bat</name>
    <name type="synonym">Vespertilio molossus</name>
    <dbReference type="NCBI Taxonomy" id="27622"/>
    <lineage>
        <taxon>Eukaryota</taxon>
        <taxon>Metazoa</taxon>
        <taxon>Chordata</taxon>
        <taxon>Craniata</taxon>
        <taxon>Vertebrata</taxon>
        <taxon>Euteleostomi</taxon>
        <taxon>Mammalia</taxon>
        <taxon>Eutheria</taxon>
        <taxon>Laurasiatheria</taxon>
        <taxon>Chiroptera</taxon>
        <taxon>Yangochiroptera</taxon>
        <taxon>Molossidae</taxon>
        <taxon>Molossus</taxon>
    </lineage>
</organism>
<proteinExistence type="predicted"/>
<gene>
    <name evidence="1" type="ORF">HJG59_010840</name>
</gene>